<evidence type="ECO:0000313" key="2">
    <source>
        <dbReference type="Proteomes" id="UP001150581"/>
    </source>
</evidence>
<proteinExistence type="predicted"/>
<reference evidence="1" key="1">
    <citation type="submission" date="2022-07" db="EMBL/GenBank/DDBJ databases">
        <title>Phylogenomic reconstructions and comparative analyses of Kickxellomycotina fungi.</title>
        <authorList>
            <person name="Reynolds N.K."/>
            <person name="Stajich J.E."/>
            <person name="Barry K."/>
            <person name="Grigoriev I.V."/>
            <person name="Crous P."/>
            <person name="Smith M.E."/>
        </authorList>
    </citation>
    <scope>NUCLEOTIDE SEQUENCE</scope>
    <source>
        <strain evidence="1">Benny 63K</strain>
    </source>
</reference>
<protein>
    <submittedName>
        <fullName evidence="1">Uncharacterized protein</fullName>
    </submittedName>
</protein>
<sequence>MTPKLIEGRLEVQVVSGRELPRRSLFGRRDSAVELLLGTSTRRTQVDKKGGSSPQWNDRVSFIISGHGKTQMQVQALEIESSISSKVIGSCVIDLNKVFVEEEVDGWYTLKYQDKSAGDVYLELTFTPKGGRKRLPKDPLADEDENPVFHTEPKVKRMNDAIASAPSLLHDAPPMGDAKPSPQMLSASAIMPITMRPSMSDMRPYSSASMHNPDLANKYANKHGIKPLPPAPTAASLPMGGAVLAGLQSSMGGYDQTILPGQVPFANQQQQPQRLSYGSETSTMYPQSQQMIPGASMALAHMQQGQQQQQQEPALMNLFAPPTYIDDNTSMAPSAQPYNPAFNPTFAATGAEHMMQTSAPAKHLPLPPGQAVTGVPMVMMMVDSNGMVIGQQQMMSPPYGNEYQMEPMQMMASGYAYAQVPVSTPDMMNPNQHQYQQQQFMTPQQQQHEMYESPMPMQQSNMVMPQQQVYPQQQYVQHNPQFVQQQQQQFVQQPMQMQPMVGYAQPGYQQMAFEQQQPVYTNQTGVVLEPSAPMMIYDNAQGQYMHPQQYANAPGTPYSNQAY</sequence>
<dbReference type="EMBL" id="JANBPG010000021">
    <property type="protein sequence ID" value="KAJ1901616.1"/>
    <property type="molecule type" value="Genomic_DNA"/>
</dbReference>
<evidence type="ECO:0000313" key="1">
    <source>
        <dbReference type="EMBL" id="KAJ1901616.1"/>
    </source>
</evidence>
<accession>A0ACC1IVK7</accession>
<comment type="caution">
    <text evidence="1">The sequence shown here is derived from an EMBL/GenBank/DDBJ whole genome shotgun (WGS) entry which is preliminary data.</text>
</comment>
<dbReference type="Proteomes" id="UP001150581">
    <property type="component" value="Unassembled WGS sequence"/>
</dbReference>
<organism evidence="1 2">
    <name type="scientific">Kickxella alabastrina</name>
    <dbReference type="NCBI Taxonomy" id="61397"/>
    <lineage>
        <taxon>Eukaryota</taxon>
        <taxon>Fungi</taxon>
        <taxon>Fungi incertae sedis</taxon>
        <taxon>Zoopagomycota</taxon>
        <taxon>Kickxellomycotina</taxon>
        <taxon>Kickxellomycetes</taxon>
        <taxon>Kickxellales</taxon>
        <taxon>Kickxellaceae</taxon>
        <taxon>Kickxella</taxon>
    </lineage>
</organism>
<name>A0ACC1IVK7_9FUNG</name>
<keyword evidence="2" id="KW-1185">Reference proteome</keyword>
<gene>
    <name evidence="1" type="ORF">LPJ66_000641</name>
</gene>